<keyword evidence="1" id="KW-0175">Coiled coil</keyword>
<reference evidence="2" key="1">
    <citation type="submission" date="2017-02" db="UniProtKB">
        <authorList>
            <consortium name="WormBaseParasite"/>
        </authorList>
    </citation>
    <scope>IDENTIFICATION</scope>
</reference>
<dbReference type="WBParaSite" id="HNAJ_0001364801-mRNA-1">
    <property type="protein sequence ID" value="HNAJ_0001364801-mRNA-1"/>
    <property type="gene ID" value="HNAJ_0001364801"/>
</dbReference>
<organism evidence="2">
    <name type="scientific">Rodentolepis nana</name>
    <name type="common">Dwarf tapeworm</name>
    <name type="synonym">Hymenolepis nana</name>
    <dbReference type="NCBI Taxonomy" id="102285"/>
    <lineage>
        <taxon>Eukaryota</taxon>
        <taxon>Metazoa</taxon>
        <taxon>Spiralia</taxon>
        <taxon>Lophotrochozoa</taxon>
        <taxon>Platyhelminthes</taxon>
        <taxon>Cestoda</taxon>
        <taxon>Eucestoda</taxon>
        <taxon>Cyclophyllidea</taxon>
        <taxon>Hymenolepididae</taxon>
        <taxon>Rodentolepis</taxon>
    </lineage>
</organism>
<dbReference type="AlphaFoldDB" id="A0A0R3U0J9"/>
<protein>
    <submittedName>
        <fullName evidence="2">GOLGA2L5 domain-containing protein</fullName>
    </submittedName>
</protein>
<proteinExistence type="predicted"/>
<feature type="coiled-coil region" evidence="1">
    <location>
        <begin position="32"/>
        <end position="80"/>
    </location>
</feature>
<evidence type="ECO:0000313" key="2">
    <source>
        <dbReference type="WBParaSite" id="HNAJ_0001364801-mRNA-1"/>
    </source>
</evidence>
<sequence>LSETTEELSLANARVADRENVLATATSERTALSRAMEQNAALKDQLTHLQNALAISKQANEEADAELAELRSKTNEEKQIVAHVSDSNQQAAPSFVLCDDEKKRLESALEIERKIASDAHLKIALLETEIADLRLKSVS</sequence>
<evidence type="ECO:0000256" key="1">
    <source>
        <dbReference type="SAM" id="Coils"/>
    </source>
</evidence>
<accession>A0A0R3U0J9</accession>
<name>A0A0R3U0J9_RODNA</name>
<dbReference type="STRING" id="102285.A0A0R3U0J9"/>